<name>A0ABS7ZUS7_9GAMM</name>
<keyword evidence="3" id="KW-0808">Transferase</keyword>
<dbReference type="InterPro" id="IPR016718">
    <property type="entry name" value="rRNA_m1G-MeTrfase_A_prd"/>
</dbReference>
<feature type="domain" description="23S rRNA (guanine(745)-N(1))-methyltransferase N-terminal" evidence="2">
    <location>
        <begin position="6"/>
        <end position="48"/>
    </location>
</feature>
<evidence type="ECO:0000259" key="2">
    <source>
        <dbReference type="Pfam" id="PF21302"/>
    </source>
</evidence>
<protein>
    <submittedName>
        <fullName evidence="3">Methyltransferase domain-containing protein</fullName>
    </submittedName>
</protein>
<sequence>MNKVIACPVCGQSLLADGKRWACDNGHTFDEARQGYLNLLVAQHKKSKAPGDTLDMVDARKRLLDSQLYRPISDMLNQWVLEWALNRQQPVQIADVGCGEGYYTQRLQEVLHDHQLEHALYGVDISKDAVRRAAARSKDIDWLVASGGRLPFVGHSIDLITCLFTNLMPEGFARALTDQGSIVLLNTGGHHLFELRDLIYDEVKINPLDPRPTMAEHGYQCSGEQTLKYQAKLTSNQQIMDLLMMTPHRWKVRNEVLERLQQLTELTVTIEIVLHQFQRAGAVIASHDDDR</sequence>
<accession>A0ABS7ZUS7</accession>
<dbReference type="EMBL" id="JAEDAH010000104">
    <property type="protein sequence ID" value="MCA6065335.1"/>
    <property type="molecule type" value="Genomic_DNA"/>
</dbReference>
<dbReference type="InterPro" id="IPR041698">
    <property type="entry name" value="Methyltransf_25"/>
</dbReference>
<gene>
    <name evidence="3" type="ORF">I9W95_17195</name>
</gene>
<dbReference type="Pfam" id="PF21302">
    <property type="entry name" value="Zn_ribbon_RlmA"/>
    <property type="match status" value="1"/>
</dbReference>
<dbReference type="Gene3D" id="3.40.50.150">
    <property type="entry name" value="Vaccinia Virus protein VP39"/>
    <property type="match status" value="1"/>
</dbReference>
<dbReference type="Proteomes" id="UP000714380">
    <property type="component" value="Unassembled WGS sequence"/>
</dbReference>
<evidence type="ECO:0000313" key="3">
    <source>
        <dbReference type="EMBL" id="MCA6065335.1"/>
    </source>
</evidence>
<comment type="caution">
    <text evidence="3">The sequence shown here is derived from an EMBL/GenBank/DDBJ whole genome shotgun (WGS) entry which is preliminary data.</text>
</comment>
<dbReference type="InterPro" id="IPR048647">
    <property type="entry name" value="RlmA_N"/>
</dbReference>
<dbReference type="GO" id="GO:0008168">
    <property type="term" value="F:methyltransferase activity"/>
    <property type="evidence" value="ECO:0007669"/>
    <property type="project" value="UniProtKB-KW"/>
</dbReference>
<dbReference type="RefSeq" id="WP_225677175.1">
    <property type="nucleotide sequence ID" value="NZ_JAEDAH010000104.1"/>
</dbReference>
<evidence type="ECO:0000259" key="1">
    <source>
        <dbReference type="Pfam" id="PF13649"/>
    </source>
</evidence>
<dbReference type="SUPFAM" id="SSF53335">
    <property type="entry name" value="S-adenosyl-L-methionine-dependent methyltransferases"/>
    <property type="match status" value="1"/>
</dbReference>
<dbReference type="GO" id="GO:0032259">
    <property type="term" value="P:methylation"/>
    <property type="evidence" value="ECO:0007669"/>
    <property type="project" value="UniProtKB-KW"/>
</dbReference>
<proteinExistence type="predicted"/>
<evidence type="ECO:0000313" key="4">
    <source>
        <dbReference type="Proteomes" id="UP000714380"/>
    </source>
</evidence>
<reference evidence="3 4" key="1">
    <citation type="submission" date="2020-12" db="EMBL/GenBank/DDBJ databases">
        <title>Novel Thalassolituus-related marine hydrocarbonoclastic bacteria mediated algae-derived hydrocarbons mineralization in twilight zone of the northern South China Sea.</title>
        <authorList>
            <person name="Dong C."/>
        </authorList>
    </citation>
    <scope>NUCLEOTIDE SEQUENCE [LARGE SCALE GENOMIC DNA]</scope>
    <source>
        <strain evidence="3 4">IMCC1826</strain>
    </source>
</reference>
<keyword evidence="3" id="KW-0489">Methyltransferase</keyword>
<dbReference type="Pfam" id="PF13649">
    <property type="entry name" value="Methyltransf_25"/>
    <property type="match status" value="1"/>
</dbReference>
<dbReference type="CDD" id="cd02440">
    <property type="entry name" value="AdoMet_MTases"/>
    <property type="match status" value="1"/>
</dbReference>
<dbReference type="PIRSF" id="PIRSF018249">
    <property type="entry name" value="MyrA_prd"/>
    <property type="match status" value="1"/>
</dbReference>
<organism evidence="3 4">
    <name type="scientific">Thalassolituus marinus</name>
    <dbReference type="NCBI Taxonomy" id="671053"/>
    <lineage>
        <taxon>Bacteria</taxon>
        <taxon>Pseudomonadati</taxon>
        <taxon>Pseudomonadota</taxon>
        <taxon>Gammaproteobacteria</taxon>
        <taxon>Oceanospirillales</taxon>
        <taxon>Oceanospirillaceae</taxon>
        <taxon>Thalassolituus</taxon>
    </lineage>
</organism>
<keyword evidence="4" id="KW-1185">Reference proteome</keyword>
<feature type="domain" description="Methyltransferase" evidence="1">
    <location>
        <begin position="93"/>
        <end position="168"/>
    </location>
</feature>
<dbReference type="InterPro" id="IPR029063">
    <property type="entry name" value="SAM-dependent_MTases_sf"/>
</dbReference>